<feature type="transmembrane region" description="Helical" evidence="11">
    <location>
        <begin position="210"/>
        <end position="228"/>
    </location>
</feature>
<protein>
    <submittedName>
        <fullName evidence="14">Uncharacterized protein</fullName>
    </submittedName>
</protein>
<evidence type="ECO:0000256" key="11">
    <source>
        <dbReference type="SAM" id="Phobius"/>
    </source>
</evidence>
<dbReference type="SUPFAM" id="SSF111418">
    <property type="entry name" value="Hormone receptor domain"/>
    <property type="match status" value="1"/>
</dbReference>
<feature type="transmembrane region" description="Helical" evidence="11">
    <location>
        <begin position="248"/>
        <end position="266"/>
    </location>
</feature>
<dbReference type="InterPro" id="IPR036445">
    <property type="entry name" value="GPCR_2_extracell_dom_sf"/>
</dbReference>
<evidence type="ECO:0000313" key="14">
    <source>
        <dbReference type="EMBL" id="KAK3777880.1"/>
    </source>
</evidence>
<dbReference type="InterPro" id="IPR017981">
    <property type="entry name" value="GPCR_2-like_7TM"/>
</dbReference>
<feature type="domain" description="G-protein coupled receptors family 2 profile 1" evidence="12">
    <location>
        <begin position="87"/>
        <end position="157"/>
    </location>
</feature>
<dbReference type="InterPro" id="IPR050332">
    <property type="entry name" value="GPCR_2"/>
</dbReference>
<feature type="region of interest" description="Disordered" evidence="10">
    <location>
        <begin position="441"/>
        <end position="513"/>
    </location>
</feature>
<accession>A0AAE0ZYM2</accession>
<feature type="region of interest" description="Disordered" evidence="10">
    <location>
        <begin position="529"/>
        <end position="552"/>
    </location>
</feature>
<organism evidence="14 15">
    <name type="scientific">Elysia crispata</name>
    <name type="common">lettuce slug</name>
    <dbReference type="NCBI Taxonomy" id="231223"/>
    <lineage>
        <taxon>Eukaryota</taxon>
        <taxon>Metazoa</taxon>
        <taxon>Spiralia</taxon>
        <taxon>Lophotrochozoa</taxon>
        <taxon>Mollusca</taxon>
        <taxon>Gastropoda</taxon>
        <taxon>Heterobranchia</taxon>
        <taxon>Euthyneura</taxon>
        <taxon>Panpulmonata</taxon>
        <taxon>Sacoglossa</taxon>
        <taxon>Placobranchoidea</taxon>
        <taxon>Plakobranchidae</taxon>
        <taxon>Elysia</taxon>
    </lineage>
</organism>
<comment type="caution">
    <text evidence="14">The sequence shown here is derived from an EMBL/GenBank/DDBJ whole genome shotgun (WGS) entry which is preliminary data.</text>
</comment>
<dbReference type="InterPro" id="IPR000832">
    <property type="entry name" value="GPCR_2_secretin-like"/>
</dbReference>
<evidence type="ECO:0000256" key="9">
    <source>
        <dbReference type="ARBA" id="ARBA00023224"/>
    </source>
</evidence>
<evidence type="ECO:0000256" key="1">
    <source>
        <dbReference type="ARBA" id="ARBA00004651"/>
    </source>
</evidence>
<dbReference type="PRINTS" id="PR00249">
    <property type="entry name" value="GPCRSECRETIN"/>
</dbReference>
<keyword evidence="9" id="KW-0807">Transducer</keyword>
<dbReference type="Proteomes" id="UP001283361">
    <property type="component" value="Unassembled WGS sequence"/>
</dbReference>
<gene>
    <name evidence="14" type="ORF">RRG08_038126</name>
</gene>
<dbReference type="Gene3D" id="1.20.1070.10">
    <property type="entry name" value="Rhodopsin 7-helix transmembrane proteins"/>
    <property type="match status" value="1"/>
</dbReference>
<dbReference type="Pfam" id="PF00002">
    <property type="entry name" value="7tm_2"/>
    <property type="match status" value="1"/>
</dbReference>
<evidence type="ECO:0000256" key="7">
    <source>
        <dbReference type="ARBA" id="ARBA00023136"/>
    </source>
</evidence>
<keyword evidence="8" id="KW-0675">Receptor</keyword>
<sequence>MMKTSSRDGSHSSIVNLLRAGLELELLRLGQPFSLYMTRLFHPQYKEKFFFTFCEKRYNNSRLPWGKKSTSDIETERLLNPSVRMSGCQVRAYHNISGPHCPVVNDTLLCWGPTLPNRTVSQPCPIVVSEYRAYRTCLPNGTWLNNYTNFDFCWESFREAQSVQNNTGMARILRDITLGTSIVSLVFLLTALFIFCYFRSLQCSRISIHKHLFISFIIQFTVIIYMLGNGTGSNSRRSFRDVDWLCKAFKAVLMYTRVVNFSWMLVEGIYLHNRLVVFVFHSAAPFKLFCFIGWGIPALILALWIGLMNHFYKEPCWDFYAKSLLIFIIYVPIVLALLINVAFLVNIIRVLIVKLRTNNLVESRRIKKAIKATIILLPLLGVANLIFLAHPSDPTAMAVFRVINSFLPCCQGIFVSVLYCFMNSEVKLAISKKWKRFRTNRAMNSRSRRQGSRSSYFLSHSVTGQTDTTSWRGRPPHSSTSRGHDGGHREPKSYTMIKMTPETTPRNGHKVRAPSAQFVSSLKLHNFPKSSVRASVSETPTRRELFNREEQV</sequence>
<evidence type="ECO:0000256" key="6">
    <source>
        <dbReference type="ARBA" id="ARBA00023040"/>
    </source>
</evidence>
<dbReference type="GO" id="GO:0008528">
    <property type="term" value="F:G protein-coupled peptide receptor activity"/>
    <property type="evidence" value="ECO:0007669"/>
    <property type="project" value="TreeGrafter"/>
</dbReference>
<keyword evidence="7 11" id="KW-0472">Membrane</keyword>
<evidence type="ECO:0000313" key="15">
    <source>
        <dbReference type="Proteomes" id="UP001283361"/>
    </source>
</evidence>
<dbReference type="Gene3D" id="4.10.1240.10">
    <property type="entry name" value="GPCR, family 2, extracellular hormone receptor domain"/>
    <property type="match status" value="1"/>
</dbReference>
<feature type="compositionally biased region" description="Polar residues" evidence="10">
    <location>
        <begin position="456"/>
        <end position="481"/>
    </location>
</feature>
<feature type="compositionally biased region" description="Basic and acidic residues" evidence="10">
    <location>
        <begin position="482"/>
        <end position="492"/>
    </location>
</feature>
<keyword evidence="4 11" id="KW-0812">Transmembrane</keyword>
<evidence type="ECO:0000259" key="12">
    <source>
        <dbReference type="PROSITE" id="PS50227"/>
    </source>
</evidence>
<proteinExistence type="inferred from homology"/>
<keyword evidence="5 11" id="KW-1133">Transmembrane helix</keyword>
<reference evidence="14" key="1">
    <citation type="journal article" date="2023" name="G3 (Bethesda)">
        <title>A reference genome for the long-term kleptoplast-retaining sea slug Elysia crispata morphotype clarki.</title>
        <authorList>
            <person name="Eastman K.E."/>
            <person name="Pendleton A.L."/>
            <person name="Shaikh M.A."/>
            <person name="Suttiyut T."/>
            <person name="Ogas R."/>
            <person name="Tomko P."/>
            <person name="Gavelis G."/>
            <person name="Widhalm J.R."/>
            <person name="Wisecaver J.H."/>
        </authorList>
    </citation>
    <scope>NUCLEOTIDE SEQUENCE</scope>
    <source>
        <strain evidence="14">ECLA1</strain>
    </source>
</reference>
<feature type="transmembrane region" description="Helical" evidence="11">
    <location>
        <begin position="286"/>
        <end position="307"/>
    </location>
</feature>
<evidence type="ECO:0000256" key="4">
    <source>
        <dbReference type="ARBA" id="ARBA00022692"/>
    </source>
</evidence>
<evidence type="ECO:0000256" key="3">
    <source>
        <dbReference type="ARBA" id="ARBA00022475"/>
    </source>
</evidence>
<evidence type="ECO:0000259" key="13">
    <source>
        <dbReference type="PROSITE" id="PS50261"/>
    </source>
</evidence>
<evidence type="ECO:0000256" key="8">
    <source>
        <dbReference type="ARBA" id="ARBA00023170"/>
    </source>
</evidence>
<feature type="transmembrane region" description="Helical" evidence="11">
    <location>
        <begin position="327"/>
        <end position="348"/>
    </location>
</feature>
<comment type="similarity">
    <text evidence="2">Belongs to the G-protein coupled receptor 2 family.</text>
</comment>
<feature type="transmembrane region" description="Helical" evidence="11">
    <location>
        <begin position="176"/>
        <end position="198"/>
    </location>
</feature>
<dbReference type="GO" id="GO:0005886">
    <property type="term" value="C:plasma membrane"/>
    <property type="evidence" value="ECO:0007669"/>
    <property type="project" value="UniProtKB-SubCell"/>
</dbReference>
<dbReference type="SUPFAM" id="SSF81321">
    <property type="entry name" value="Family A G protein-coupled receptor-like"/>
    <property type="match status" value="1"/>
</dbReference>
<dbReference type="GO" id="GO:0007188">
    <property type="term" value="P:adenylate cyclase-modulating G protein-coupled receptor signaling pathway"/>
    <property type="evidence" value="ECO:0007669"/>
    <property type="project" value="TreeGrafter"/>
</dbReference>
<keyword evidence="6" id="KW-0297">G-protein coupled receptor</keyword>
<evidence type="ECO:0000256" key="10">
    <source>
        <dbReference type="SAM" id="MobiDB-lite"/>
    </source>
</evidence>
<dbReference type="CDD" id="cd15041">
    <property type="entry name" value="7tmB1_hormone_R"/>
    <property type="match status" value="1"/>
</dbReference>
<dbReference type="SMART" id="SM00008">
    <property type="entry name" value="HormR"/>
    <property type="match status" value="1"/>
</dbReference>
<dbReference type="EMBL" id="JAWDGP010003058">
    <property type="protein sequence ID" value="KAK3777880.1"/>
    <property type="molecule type" value="Genomic_DNA"/>
</dbReference>
<dbReference type="PROSITE" id="PS50261">
    <property type="entry name" value="G_PROTEIN_RECEP_F2_4"/>
    <property type="match status" value="1"/>
</dbReference>
<feature type="transmembrane region" description="Helical" evidence="11">
    <location>
        <begin position="369"/>
        <end position="390"/>
    </location>
</feature>
<dbReference type="GO" id="GO:0007166">
    <property type="term" value="P:cell surface receptor signaling pathway"/>
    <property type="evidence" value="ECO:0007669"/>
    <property type="project" value="InterPro"/>
</dbReference>
<dbReference type="PANTHER" id="PTHR45620">
    <property type="entry name" value="PDF RECEPTOR-LIKE PROTEIN-RELATED"/>
    <property type="match status" value="1"/>
</dbReference>
<feature type="transmembrane region" description="Helical" evidence="11">
    <location>
        <begin position="402"/>
        <end position="422"/>
    </location>
</feature>
<feature type="domain" description="G-protein coupled receptors family 2 profile 2" evidence="13">
    <location>
        <begin position="173"/>
        <end position="423"/>
    </location>
</feature>
<keyword evidence="3" id="KW-1003">Cell membrane</keyword>
<dbReference type="Pfam" id="PF02793">
    <property type="entry name" value="HRM"/>
    <property type="match status" value="1"/>
</dbReference>
<name>A0AAE0ZYM2_9GAST</name>
<dbReference type="InterPro" id="IPR001879">
    <property type="entry name" value="GPCR_2_extracellular_dom"/>
</dbReference>
<keyword evidence="15" id="KW-1185">Reference proteome</keyword>
<dbReference type="AlphaFoldDB" id="A0AAE0ZYM2"/>
<feature type="compositionally biased region" description="Basic and acidic residues" evidence="10">
    <location>
        <begin position="540"/>
        <end position="552"/>
    </location>
</feature>
<feature type="compositionally biased region" description="Polar residues" evidence="10">
    <location>
        <begin position="529"/>
        <end position="539"/>
    </location>
</feature>
<evidence type="ECO:0000256" key="2">
    <source>
        <dbReference type="ARBA" id="ARBA00005314"/>
    </source>
</evidence>
<evidence type="ECO:0000256" key="5">
    <source>
        <dbReference type="ARBA" id="ARBA00022989"/>
    </source>
</evidence>
<dbReference type="PROSITE" id="PS50227">
    <property type="entry name" value="G_PROTEIN_RECEP_F2_3"/>
    <property type="match status" value="1"/>
</dbReference>
<comment type="subcellular location">
    <subcellularLocation>
        <location evidence="1">Cell membrane</location>
        <topology evidence="1">Multi-pass membrane protein</topology>
    </subcellularLocation>
</comment>